<comment type="caution">
    <text evidence="2">The sequence shown here is derived from an EMBL/GenBank/DDBJ whole genome shotgun (WGS) entry which is preliminary data.</text>
</comment>
<evidence type="ECO:0000313" key="2">
    <source>
        <dbReference type="EMBL" id="OEJ28764.1"/>
    </source>
</evidence>
<dbReference type="InterPro" id="IPR000073">
    <property type="entry name" value="AB_hydrolase_1"/>
</dbReference>
<name>A0A1E5PHB5_9ACTN</name>
<evidence type="ECO:0000313" key="3">
    <source>
        <dbReference type="Proteomes" id="UP000095759"/>
    </source>
</evidence>
<dbReference type="Gene3D" id="3.40.50.1820">
    <property type="entry name" value="alpha/beta hydrolase"/>
    <property type="match status" value="1"/>
</dbReference>
<protein>
    <submittedName>
        <fullName evidence="2">Alpha/beta hydrolase</fullName>
    </submittedName>
</protein>
<dbReference type="SUPFAM" id="SSF53474">
    <property type="entry name" value="alpha/beta-Hydrolases"/>
    <property type="match status" value="1"/>
</dbReference>
<reference evidence="2 3" key="1">
    <citation type="submission" date="2016-08" db="EMBL/GenBank/DDBJ databases">
        <title>Complete genome sequence of Streptomyces agglomeratus strain 6-3-2, a novel anti-MRSA actinomycete isolated from Wuli of Tebit, China.</title>
        <authorList>
            <person name="Chen X."/>
        </authorList>
    </citation>
    <scope>NUCLEOTIDE SEQUENCE [LARGE SCALE GENOMIC DNA]</scope>
    <source>
        <strain evidence="2 3">6-3-2</strain>
    </source>
</reference>
<dbReference type="Proteomes" id="UP000095759">
    <property type="component" value="Unassembled WGS sequence"/>
</dbReference>
<dbReference type="InterPro" id="IPR029058">
    <property type="entry name" value="AB_hydrolase_fold"/>
</dbReference>
<dbReference type="InterPro" id="IPR050471">
    <property type="entry name" value="AB_hydrolase"/>
</dbReference>
<dbReference type="Pfam" id="PF00561">
    <property type="entry name" value="Abhydrolase_1"/>
    <property type="match status" value="1"/>
</dbReference>
<dbReference type="OrthoDB" id="3210844at2"/>
<keyword evidence="3" id="KW-1185">Reference proteome</keyword>
<dbReference type="AlphaFoldDB" id="A0A1E5PHB5"/>
<dbReference type="PANTHER" id="PTHR43433:SF5">
    <property type="entry name" value="AB HYDROLASE-1 DOMAIN-CONTAINING PROTEIN"/>
    <property type="match status" value="1"/>
</dbReference>
<dbReference type="STRING" id="285458.BGM19_02240"/>
<organism evidence="2 3">
    <name type="scientific">Streptomyces agglomeratus</name>
    <dbReference type="NCBI Taxonomy" id="285458"/>
    <lineage>
        <taxon>Bacteria</taxon>
        <taxon>Bacillati</taxon>
        <taxon>Actinomycetota</taxon>
        <taxon>Actinomycetes</taxon>
        <taxon>Kitasatosporales</taxon>
        <taxon>Streptomycetaceae</taxon>
        <taxon>Streptomyces</taxon>
    </lineage>
</organism>
<dbReference type="RefSeq" id="WP_069774706.1">
    <property type="nucleotide sequence ID" value="NZ_MEHI01000001.1"/>
</dbReference>
<sequence>MGEYVEANGTTIWTESRGQGPDVLLIAGLSDPAEAWQEQLDGLSGRYRVIAFDNRGSGRTPLPDGPLSVAMMADDAAELLRGLRVDRAHVAGFSGGSAIAQELALRHPEAVRSLVLMSTWARADAYFTTMARFWHWLVTEAPNERAVLEAFFLWMYTPRAHADGTVQRIIDETLAFPYPQSADAFQRQLEPFMRHDTLDRLSGITAPTLVLAGERDITTPPRLGRVVADAIPGARFEVMAEEAHQPFQESPDLFNLRVDAFWREVDGETLPS</sequence>
<keyword evidence="2" id="KW-0378">Hydrolase</keyword>
<dbReference type="EMBL" id="MEHJ01000001">
    <property type="protein sequence ID" value="OEJ28764.1"/>
    <property type="molecule type" value="Genomic_DNA"/>
</dbReference>
<evidence type="ECO:0000259" key="1">
    <source>
        <dbReference type="Pfam" id="PF00561"/>
    </source>
</evidence>
<proteinExistence type="predicted"/>
<dbReference type="PRINTS" id="PR00111">
    <property type="entry name" value="ABHYDROLASE"/>
</dbReference>
<feature type="domain" description="AB hydrolase-1" evidence="1">
    <location>
        <begin position="23"/>
        <end position="122"/>
    </location>
</feature>
<dbReference type="GO" id="GO:0016787">
    <property type="term" value="F:hydrolase activity"/>
    <property type="evidence" value="ECO:0007669"/>
    <property type="project" value="UniProtKB-KW"/>
</dbReference>
<accession>A0A1E5PHB5</accession>
<dbReference type="PANTHER" id="PTHR43433">
    <property type="entry name" value="HYDROLASE, ALPHA/BETA FOLD FAMILY PROTEIN"/>
    <property type="match status" value="1"/>
</dbReference>
<gene>
    <name evidence="2" type="ORF">AS594_34295</name>
</gene>